<comment type="subcellular location">
    <subcellularLocation>
        <location evidence="1">Membrane</location>
        <topology evidence="1">Multi-pass membrane protein</topology>
    </subcellularLocation>
</comment>
<keyword evidence="4 5" id="KW-0472">Membrane</keyword>
<dbReference type="GeneID" id="29520915"/>
<feature type="transmembrane region" description="Helical" evidence="5">
    <location>
        <begin position="393"/>
        <end position="415"/>
    </location>
</feature>
<dbReference type="InterPro" id="IPR049453">
    <property type="entry name" value="Memb_transporter_dom"/>
</dbReference>
<feature type="transmembrane region" description="Helical" evidence="5">
    <location>
        <begin position="100"/>
        <end position="116"/>
    </location>
</feature>
<proteinExistence type="predicted"/>
<evidence type="ECO:0000256" key="4">
    <source>
        <dbReference type="ARBA" id="ARBA00023136"/>
    </source>
</evidence>
<evidence type="ECO:0000313" key="7">
    <source>
        <dbReference type="EMBL" id="WFP94246.1"/>
    </source>
</evidence>
<evidence type="ECO:0000256" key="5">
    <source>
        <dbReference type="SAM" id="Phobius"/>
    </source>
</evidence>
<keyword evidence="8" id="KW-1185">Reference proteome</keyword>
<keyword evidence="2 5" id="KW-0812">Transmembrane</keyword>
<feature type="transmembrane region" description="Helical" evidence="5">
    <location>
        <begin position="69"/>
        <end position="94"/>
    </location>
</feature>
<accession>A0ABY8HQ70</accession>
<dbReference type="Pfam" id="PF13515">
    <property type="entry name" value="FUSC_2"/>
    <property type="match status" value="1"/>
</dbReference>
<feature type="transmembrane region" description="Helical" evidence="5">
    <location>
        <begin position="447"/>
        <end position="465"/>
    </location>
</feature>
<geneLocation type="plasmid" evidence="7 8">
    <name>unnamedA</name>
</geneLocation>
<dbReference type="Proteomes" id="UP001214094">
    <property type="component" value="Plasmid unnamedA"/>
</dbReference>
<feature type="transmembrane region" description="Helical" evidence="5">
    <location>
        <begin position="369"/>
        <end position="386"/>
    </location>
</feature>
<name>A0ABY8HQ70_ENSAD</name>
<feature type="transmembrane region" description="Helical" evidence="5">
    <location>
        <begin position="421"/>
        <end position="440"/>
    </location>
</feature>
<evidence type="ECO:0000256" key="2">
    <source>
        <dbReference type="ARBA" id="ARBA00022692"/>
    </source>
</evidence>
<sequence length="686" mass="74560">MLFQPRSSVRYTSILWDELQPYPGRLDLSLRMALVTTLVAVTAMALRVPEAAISCYLVFFAFRADAGSGILIAIGLLVGATIGILLAIVCLMVVADEPALRLALVAFFTFGGMYLTQASRAGPPIGTVAMVFAFVMTLYDIVPIPELLIRGLAWMWVVVFFPVVYLIAIHLITGHSPARRLRSAIAERLEVAGQLLSSGDHAAKRVAATLLAEGNGELKKYAGFSKLLALMDKHDVPRMQAATDASYDLLTLALALSLDERRPRENAAAPEVLRRIAEAIRRRKPPEQTLLSSPDFRAFEAGDALPAHQVERIVDILSEADPPGPVSDAHKGGFFLPDAFSNPLYTQFALKALLAVMITYITYTALDWFAIHTALITCFMVALGTTGETMHKLALRLTGCLLGGAVAIGSTIWLVPHMTDIGQLAFLVGAVSLIAAWISVGSERISYIGWQMALCFFLVVLHGFGPSLDLNEARDRIIGIVFGNIVVSVVFSTIWPVSIGQGIRKSLATSGATLANLLARRGGPTGDYADLISGVAGALRQSELLRFEPANVRRGDIDARTTERIALSLQELAPPIVELREHDRAFGPLRGAPTPLKRAVLGYEHAVAQWLNDQAEGLEAWHRPKPSADLALALRRLKARLARARKASIHAGGFPRRIRDELAWRLALYEKIETVVRRLAAGDALE</sequence>
<feature type="domain" description="Integral membrane bound transporter" evidence="6">
    <location>
        <begin position="361"/>
        <end position="488"/>
    </location>
</feature>
<evidence type="ECO:0000256" key="1">
    <source>
        <dbReference type="ARBA" id="ARBA00004141"/>
    </source>
</evidence>
<keyword evidence="7" id="KW-0614">Plasmid</keyword>
<dbReference type="EMBL" id="CP121309">
    <property type="protein sequence ID" value="WFP94246.1"/>
    <property type="molecule type" value="Genomic_DNA"/>
</dbReference>
<feature type="transmembrane region" description="Helical" evidence="5">
    <location>
        <begin position="123"/>
        <end position="142"/>
    </location>
</feature>
<evidence type="ECO:0000256" key="3">
    <source>
        <dbReference type="ARBA" id="ARBA00022989"/>
    </source>
</evidence>
<feature type="transmembrane region" description="Helical" evidence="5">
    <location>
        <begin position="154"/>
        <end position="173"/>
    </location>
</feature>
<organism evidence="7 8">
    <name type="scientific">Ensifer adhaerens</name>
    <name type="common">Sinorhizobium morelense</name>
    <dbReference type="NCBI Taxonomy" id="106592"/>
    <lineage>
        <taxon>Bacteria</taxon>
        <taxon>Pseudomonadati</taxon>
        <taxon>Pseudomonadota</taxon>
        <taxon>Alphaproteobacteria</taxon>
        <taxon>Hyphomicrobiales</taxon>
        <taxon>Rhizobiaceae</taxon>
        <taxon>Sinorhizobium/Ensifer group</taxon>
        <taxon>Ensifer</taxon>
    </lineage>
</organism>
<gene>
    <name evidence="7" type="ORF">P4B07_23850</name>
</gene>
<protein>
    <submittedName>
        <fullName evidence="7">FUSC family protein</fullName>
    </submittedName>
</protein>
<keyword evidence="3 5" id="KW-1133">Transmembrane helix</keyword>
<reference evidence="7 8" key="1">
    <citation type="submission" date="2023-03" db="EMBL/GenBank/DDBJ databases">
        <title>Comparative genome and transcriptome analysis combination mining strategies for increasing vitamin B12 production of Ensifer adhaerens strain.</title>
        <authorList>
            <person name="Yongheng L."/>
        </authorList>
    </citation>
    <scope>NUCLEOTIDE SEQUENCE [LARGE SCALE GENOMIC DNA]</scope>
    <source>
        <strain evidence="7 8">Casida A-T305</strain>
        <plasmid evidence="7 8">unnamedA</plasmid>
    </source>
</reference>
<dbReference type="RefSeq" id="WP_051659198.1">
    <property type="nucleotide sequence ID" value="NZ_CP015881.1"/>
</dbReference>
<evidence type="ECO:0000259" key="6">
    <source>
        <dbReference type="Pfam" id="PF13515"/>
    </source>
</evidence>
<evidence type="ECO:0000313" key="8">
    <source>
        <dbReference type="Proteomes" id="UP001214094"/>
    </source>
</evidence>
<feature type="transmembrane region" description="Helical" evidence="5">
    <location>
        <begin position="477"/>
        <end position="497"/>
    </location>
</feature>